<dbReference type="Proteomes" id="UP000000998">
    <property type="component" value="Chromosome"/>
</dbReference>
<dbReference type="InterPro" id="IPR016142">
    <property type="entry name" value="Citrate_synth-like_lrg_a-sub"/>
</dbReference>
<evidence type="ECO:0000256" key="6">
    <source>
        <dbReference type="ARBA" id="ARBA00049052"/>
    </source>
</evidence>
<dbReference type="GO" id="GO:0036440">
    <property type="term" value="F:citrate synthase activity"/>
    <property type="evidence" value="ECO:0007669"/>
    <property type="project" value="UniProtKB-EC"/>
</dbReference>
<evidence type="ECO:0000256" key="9">
    <source>
        <dbReference type="PIRSR" id="PIRSR001369-1"/>
    </source>
</evidence>
<comment type="catalytic activity">
    <reaction evidence="7">
        <text>oxaloacetate + acetyl-CoA + H2O = citrate + CoA + H(+)</text>
        <dbReference type="Rhea" id="RHEA:16845"/>
        <dbReference type="ChEBI" id="CHEBI:15377"/>
        <dbReference type="ChEBI" id="CHEBI:15378"/>
        <dbReference type="ChEBI" id="CHEBI:16452"/>
        <dbReference type="ChEBI" id="CHEBI:16947"/>
        <dbReference type="ChEBI" id="CHEBI:57287"/>
        <dbReference type="ChEBI" id="CHEBI:57288"/>
        <dbReference type="EC" id="2.3.3.16"/>
    </reaction>
</comment>
<evidence type="ECO:0000256" key="4">
    <source>
        <dbReference type="ARBA" id="ARBA00022532"/>
    </source>
</evidence>
<evidence type="ECO:0000256" key="7">
    <source>
        <dbReference type="ARBA" id="ARBA00049288"/>
    </source>
</evidence>
<dbReference type="FunFam" id="1.10.230.10:FF:000003">
    <property type="entry name" value="Citrate synthase"/>
    <property type="match status" value="1"/>
</dbReference>
<keyword evidence="10" id="KW-0012">Acyltransferase</keyword>
<feature type="active site" evidence="9">
    <location>
        <position position="313"/>
    </location>
</feature>
<dbReference type="NCBIfam" id="TIGR01800">
    <property type="entry name" value="cit_synth_II"/>
    <property type="match status" value="1"/>
</dbReference>
<dbReference type="InterPro" id="IPR036969">
    <property type="entry name" value="Citrate_synthase_sf"/>
</dbReference>
<dbReference type="STRING" id="351348.Maqu_1665"/>
<dbReference type="Pfam" id="PF00285">
    <property type="entry name" value="Citrate_synt"/>
    <property type="match status" value="1"/>
</dbReference>
<dbReference type="PANTHER" id="PTHR11739">
    <property type="entry name" value="CITRATE SYNTHASE"/>
    <property type="match status" value="1"/>
</dbReference>
<evidence type="ECO:0000256" key="5">
    <source>
        <dbReference type="ARBA" id="ARBA00022679"/>
    </source>
</evidence>
<dbReference type="eggNOG" id="COG0372">
    <property type="taxonomic scope" value="Bacteria"/>
</dbReference>
<sequence>MAEAKKLGGAGLRGQVAGETALCTVGKTGTGLTYRGYDITDLADNAQFEEVAYLLLRGKLPNQAELDAYKTKLKSLRNLPEALKLVLEQIPKDAHPMDVMRTGCSMLGNLETEQDFSEQDDKIDRMLAVFPAIITYWYRFAHEGIRIDTANTECDSIGGVFLELLHGKKPSELHERVMNVSLILYAEHEFNASTFTARVCASTLSDIHSCVTGAIGSLRGPLHGGANEAAMELIQKFKTPEEAEAGLMGMLERKEKIMGFGHAIYSESDPRNGIIKKWSEKLAKEVGDTVLYPVSVRCEEVMWREKKLFCNADFFHASAYHFMGIPTELFTPIFVMSRVSGWTAHVKEQRANNRIIRPSAEYTGPEHQDWLPIDKRS</sequence>
<comment type="pathway">
    <text evidence="1">Carbohydrate metabolism; tricarboxylic acid cycle; isocitrate from oxaloacetate: step 1/2.</text>
</comment>
<dbReference type="GO" id="GO:0005737">
    <property type="term" value="C:cytoplasm"/>
    <property type="evidence" value="ECO:0007669"/>
    <property type="project" value="InterPro"/>
</dbReference>
<comment type="similarity">
    <text evidence="3 8">Belongs to the citrate synthase family.</text>
</comment>
<dbReference type="EMBL" id="CP000514">
    <property type="protein sequence ID" value="ABM18749.1"/>
    <property type="molecule type" value="Genomic_DNA"/>
</dbReference>
<organism evidence="10 11">
    <name type="scientific">Marinobacter nauticus (strain ATCC 700491 / DSM 11845 / VT8)</name>
    <name type="common">Marinobacter aquaeolei</name>
    <dbReference type="NCBI Taxonomy" id="351348"/>
    <lineage>
        <taxon>Bacteria</taxon>
        <taxon>Pseudomonadati</taxon>
        <taxon>Pseudomonadota</taxon>
        <taxon>Gammaproteobacteria</taxon>
        <taxon>Pseudomonadales</taxon>
        <taxon>Marinobacteraceae</taxon>
        <taxon>Marinobacter</taxon>
    </lineage>
</organism>
<dbReference type="Gene3D" id="1.10.230.10">
    <property type="entry name" value="Cytochrome P450-Terp, domain 2"/>
    <property type="match status" value="1"/>
</dbReference>
<dbReference type="UniPathway" id="UPA00223">
    <property type="reaction ID" value="UER00717"/>
</dbReference>
<accession>A1U180</accession>
<dbReference type="KEGG" id="maq:Maqu_1665"/>
<dbReference type="Gene3D" id="1.10.580.10">
    <property type="entry name" value="Citrate Synthase, domain 1"/>
    <property type="match status" value="1"/>
</dbReference>
<dbReference type="RefSeq" id="WP_011785148.1">
    <property type="nucleotide sequence ID" value="NC_008740.1"/>
</dbReference>
<dbReference type="PIRSF" id="PIRSF001369">
    <property type="entry name" value="Citrate_synth"/>
    <property type="match status" value="1"/>
</dbReference>
<keyword evidence="4" id="KW-0816">Tricarboxylic acid cycle</keyword>
<dbReference type="GO" id="GO:0050440">
    <property type="term" value="F:2-methylcitrate synthase activity"/>
    <property type="evidence" value="ECO:0007669"/>
    <property type="project" value="UniProtKB-EC"/>
</dbReference>
<dbReference type="InterPro" id="IPR011278">
    <property type="entry name" value="2-MeCitrate/Citrate_synth_II"/>
</dbReference>
<dbReference type="NCBIfam" id="NF009006">
    <property type="entry name" value="PRK12351.1"/>
    <property type="match status" value="1"/>
</dbReference>
<dbReference type="InterPro" id="IPR024176">
    <property type="entry name" value="Citrate_synthase_bac-typ"/>
</dbReference>
<feature type="active site" evidence="9">
    <location>
        <position position="262"/>
    </location>
</feature>
<dbReference type="PANTHER" id="PTHR11739:SF25">
    <property type="entry name" value="CITRATE SYNTHASE-RELATED PROTEIN DDB_G0287281"/>
    <property type="match status" value="1"/>
</dbReference>
<dbReference type="CDD" id="cd06108">
    <property type="entry name" value="Ec2MCS_like"/>
    <property type="match status" value="1"/>
</dbReference>
<dbReference type="GO" id="GO:0006099">
    <property type="term" value="P:tricarboxylic acid cycle"/>
    <property type="evidence" value="ECO:0007669"/>
    <property type="project" value="UniProtKB-UniPathway"/>
</dbReference>
<dbReference type="GO" id="GO:0019679">
    <property type="term" value="P:propionate metabolic process, methylcitrate cycle"/>
    <property type="evidence" value="ECO:0007669"/>
    <property type="project" value="TreeGrafter"/>
</dbReference>
<dbReference type="GO" id="GO:0005975">
    <property type="term" value="P:carbohydrate metabolic process"/>
    <property type="evidence" value="ECO:0007669"/>
    <property type="project" value="TreeGrafter"/>
</dbReference>
<gene>
    <name evidence="10" type="ordered locus">Maqu_1665</name>
</gene>
<keyword evidence="5 8" id="KW-0808">Transferase</keyword>
<evidence type="ECO:0000256" key="3">
    <source>
        <dbReference type="ARBA" id="ARBA00010566"/>
    </source>
</evidence>
<dbReference type="PRINTS" id="PR00143">
    <property type="entry name" value="CITRTSNTHASE"/>
</dbReference>
<evidence type="ECO:0000256" key="8">
    <source>
        <dbReference type="PIRNR" id="PIRNR001369"/>
    </source>
</evidence>
<comment type="pathway">
    <text evidence="2">Organic acid metabolism; propanoate degradation.</text>
</comment>
<proteinExistence type="inferred from homology"/>
<evidence type="ECO:0000313" key="11">
    <source>
        <dbReference type="Proteomes" id="UP000000998"/>
    </source>
</evidence>
<reference evidence="11" key="1">
    <citation type="journal article" date="2011" name="Appl. Environ. Microbiol.">
        <title>Genomic potential of Marinobacter aquaeolei, a biogeochemical 'opportunitroph'.</title>
        <authorList>
            <person name="Singer E."/>
            <person name="Webb E.A."/>
            <person name="Nelson W.C."/>
            <person name="Heidelberg J.F."/>
            <person name="Ivanova N."/>
            <person name="Pati A."/>
            <person name="Edwards K.J."/>
        </authorList>
    </citation>
    <scope>NUCLEOTIDE SEQUENCE [LARGE SCALE GENOMIC DNA]</scope>
    <source>
        <strain evidence="11">ATCC 700491 / DSM 11845 / VT8</strain>
    </source>
</reference>
<dbReference type="OrthoDB" id="9800864at2"/>
<comment type="catalytic activity">
    <reaction evidence="6">
        <text>propanoyl-CoA + oxaloacetate + H2O = (2S,3S)-2-methylcitrate + CoA + H(+)</text>
        <dbReference type="Rhea" id="RHEA:23780"/>
        <dbReference type="ChEBI" id="CHEBI:15377"/>
        <dbReference type="ChEBI" id="CHEBI:15378"/>
        <dbReference type="ChEBI" id="CHEBI:16452"/>
        <dbReference type="ChEBI" id="CHEBI:57287"/>
        <dbReference type="ChEBI" id="CHEBI:57392"/>
        <dbReference type="ChEBI" id="CHEBI:58853"/>
        <dbReference type="EC" id="2.3.3.5"/>
    </reaction>
</comment>
<dbReference type="InterPro" id="IPR016143">
    <property type="entry name" value="Citrate_synth-like_sm_a-sub"/>
</dbReference>
<protein>
    <recommendedName>
        <fullName evidence="8">Citrate synthase</fullName>
    </recommendedName>
</protein>
<evidence type="ECO:0000256" key="2">
    <source>
        <dbReference type="ARBA" id="ARBA00005026"/>
    </source>
</evidence>
<name>A1U180_MARN8</name>
<dbReference type="SUPFAM" id="SSF48256">
    <property type="entry name" value="Citrate synthase"/>
    <property type="match status" value="1"/>
</dbReference>
<evidence type="ECO:0000313" key="10">
    <source>
        <dbReference type="EMBL" id="ABM18749.1"/>
    </source>
</evidence>
<dbReference type="AlphaFoldDB" id="A1U180"/>
<dbReference type="InterPro" id="IPR002020">
    <property type="entry name" value="Citrate_synthase"/>
</dbReference>
<evidence type="ECO:0000256" key="1">
    <source>
        <dbReference type="ARBA" id="ARBA00004751"/>
    </source>
</evidence>
<dbReference type="HOGENOM" id="CLU_025068_2_1_6"/>